<keyword evidence="2" id="KW-1185">Reference proteome</keyword>
<gene>
    <name evidence="1" type="ORF">ACFSQ0_00800</name>
</gene>
<sequence length="150" mass="16288">MINKSGIFSKSCSHALKAATYVGQKGLENKAVKLKDIAEEINSPLAFTAKILQKLVKANIIESNRGAKGGFFVTPVNLKKVVLKDIVFAIDGEGSYNGCALGFEKCSASKPCALHFQILPIREKLKETLVSTTLEDLARAVDENTTFLKE</sequence>
<dbReference type="RefSeq" id="WP_379042754.1">
    <property type="nucleotide sequence ID" value="NZ_JBHULZ010000004.1"/>
</dbReference>
<dbReference type="InterPro" id="IPR036390">
    <property type="entry name" value="WH_DNA-bd_sf"/>
</dbReference>
<dbReference type="Gene3D" id="1.10.10.10">
    <property type="entry name" value="Winged helix-like DNA-binding domain superfamily/Winged helix DNA-binding domain"/>
    <property type="match status" value="1"/>
</dbReference>
<dbReference type="PROSITE" id="PS51197">
    <property type="entry name" value="HTH_RRF2_2"/>
    <property type="match status" value="1"/>
</dbReference>
<evidence type="ECO:0000313" key="2">
    <source>
        <dbReference type="Proteomes" id="UP001597357"/>
    </source>
</evidence>
<name>A0ABW5S9P7_9FLAO</name>
<protein>
    <submittedName>
        <fullName evidence="1">RrF2 family transcriptional regulator</fullName>
    </submittedName>
</protein>
<dbReference type="SUPFAM" id="SSF46785">
    <property type="entry name" value="Winged helix' DNA-binding domain"/>
    <property type="match status" value="1"/>
</dbReference>
<comment type="caution">
    <text evidence="1">The sequence shown here is derived from an EMBL/GenBank/DDBJ whole genome shotgun (WGS) entry which is preliminary data.</text>
</comment>
<dbReference type="NCBIfam" id="TIGR00738">
    <property type="entry name" value="rrf2_super"/>
    <property type="match status" value="1"/>
</dbReference>
<proteinExistence type="predicted"/>
<dbReference type="InterPro" id="IPR036388">
    <property type="entry name" value="WH-like_DNA-bd_sf"/>
</dbReference>
<reference evidence="2" key="1">
    <citation type="journal article" date="2019" name="Int. J. Syst. Evol. Microbiol.">
        <title>The Global Catalogue of Microorganisms (GCM) 10K type strain sequencing project: providing services to taxonomists for standard genome sequencing and annotation.</title>
        <authorList>
            <consortium name="The Broad Institute Genomics Platform"/>
            <consortium name="The Broad Institute Genome Sequencing Center for Infectious Disease"/>
            <person name="Wu L."/>
            <person name="Ma J."/>
        </authorList>
    </citation>
    <scope>NUCLEOTIDE SEQUENCE [LARGE SCALE GENOMIC DNA]</scope>
    <source>
        <strain evidence="2">KCTC 42255</strain>
    </source>
</reference>
<accession>A0ABW5S9P7</accession>
<dbReference type="Proteomes" id="UP001597357">
    <property type="component" value="Unassembled WGS sequence"/>
</dbReference>
<dbReference type="Pfam" id="PF02082">
    <property type="entry name" value="Rrf2"/>
    <property type="match status" value="1"/>
</dbReference>
<dbReference type="PANTHER" id="PTHR33221:SF15">
    <property type="entry name" value="HTH-TYPE TRANSCRIPTIONAL REGULATOR YWGB-RELATED"/>
    <property type="match status" value="1"/>
</dbReference>
<dbReference type="InterPro" id="IPR000944">
    <property type="entry name" value="Tscrpt_reg_Rrf2"/>
</dbReference>
<evidence type="ECO:0000313" key="1">
    <source>
        <dbReference type="EMBL" id="MFD2696521.1"/>
    </source>
</evidence>
<dbReference type="PANTHER" id="PTHR33221">
    <property type="entry name" value="WINGED HELIX-TURN-HELIX TRANSCRIPTIONAL REGULATOR, RRF2 FAMILY"/>
    <property type="match status" value="1"/>
</dbReference>
<dbReference type="EMBL" id="JBHULZ010000004">
    <property type="protein sequence ID" value="MFD2696521.1"/>
    <property type="molecule type" value="Genomic_DNA"/>
</dbReference>
<organism evidence="1 2">
    <name type="scientific">Mesonia sediminis</name>
    <dbReference type="NCBI Taxonomy" id="1703946"/>
    <lineage>
        <taxon>Bacteria</taxon>
        <taxon>Pseudomonadati</taxon>
        <taxon>Bacteroidota</taxon>
        <taxon>Flavobacteriia</taxon>
        <taxon>Flavobacteriales</taxon>
        <taxon>Flavobacteriaceae</taxon>
        <taxon>Mesonia</taxon>
    </lineage>
</organism>